<reference evidence="2 3" key="1">
    <citation type="submission" date="2015-08" db="EMBL/GenBank/DDBJ databases">
        <title>Draft Genome Sequences of 11 Lactococcus lactis subspecies cremoris strains.</title>
        <authorList>
            <person name="Wels M."/>
            <person name="Backus L."/>
            <person name="Boekhorst J."/>
            <person name="Dijkstra A."/>
            <person name="Beerthuizen M."/>
            <person name="Siezen R."/>
            <person name="Bachmann H."/>
            <person name="Van Hijum S."/>
        </authorList>
    </citation>
    <scope>NUCLEOTIDE SEQUENCE [LARGE SCALE GENOMIC DNA]</scope>
    <source>
        <strain evidence="2 3">KW10</strain>
    </source>
</reference>
<dbReference type="PATRIC" id="fig|1359.32.peg.1692"/>
<organism evidence="2 3">
    <name type="scientific">Lactococcus lactis subsp. cremoris</name>
    <name type="common">Streptococcus cremoris</name>
    <dbReference type="NCBI Taxonomy" id="1359"/>
    <lineage>
        <taxon>Bacteria</taxon>
        <taxon>Bacillati</taxon>
        <taxon>Bacillota</taxon>
        <taxon>Bacilli</taxon>
        <taxon>Lactobacillales</taxon>
        <taxon>Streptococcaceae</taxon>
        <taxon>Lactococcus</taxon>
    </lineage>
</organism>
<accession>A0A166J495</accession>
<evidence type="ECO:0008006" key="4">
    <source>
        <dbReference type="Google" id="ProtNLM"/>
    </source>
</evidence>
<feature type="signal peptide" evidence="1">
    <location>
        <begin position="1"/>
        <end position="28"/>
    </location>
</feature>
<proteinExistence type="predicted"/>
<evidence type="ECO:0000256" key="1">
    <source>
        <dbReference type="SAM" id="SignalP"/>
    </source>
</evidence>
<gene>
    <name evidence="2" type="ORF">AB996_1795</name>
</gene>
<dbReference type="RefSeq" id="WP_063282084.1">
    <property type="nucleotide sequence ID" value="NZ_LIYF01000028.1"/>
</dbReference>
<comment type="caution">
    <text evidence="2">The sequence shown here is derived from an EMBL/GenBank/DDBJ whole genome shotgun (WGS) entry which is preliminary data.</text>
</comment>
<protein>
    <recommendedName>
        <fullName evidence="4">Secreted protein</fullName>
    </recommendedName>
</protein>
<dbReference type="AlphaFoldDB" id="A0A166J495"/>
<dbReference type="Proteomes" id="UP000076519">
    <property type="component" value="Unassembled WGS sequence"/>
</dbReference>
<feature type="chain" id="PRO_5007875611" description="Secreted protein" evidence="1">
    <location>
        <begin position="29"/>
        <end position="246"/>
    </location>
</feature>
<evidence type="ECO:0000313" key="3">
    <source>
        <dbReference type="Proteomes" id="UP000076519"/>
    </source>
</evidence>
<name>A0A166J495_LACLC</name>
<keyword evidence="1" id="KW-0732">Signal</keyword>
<evidence type="ECO:0000313" key="2">
    <source>
        <dbReference type="EMBL" id="KZK05507.1"/>
    </source>
</evidence>
<sequence>MKKITLLTASILALGTAGFTAGSQVAHADVATPSAQSVGISARSNAGITIADTGKFESPINLSAYDHELNGLGMGFQTGEVTINYDSKALVSFGLGMTKHFNLKLPKEFDAISTMNGGLNLRNAITASYKLPGATDYTDFEPEDINTAYAGQIDFRLSPTCLVNLGSTTKIRITIDYGKILDGLKVPAGFDYKSIIQDSKAGGYIFRGVLTDNECIQLWPDTAAEGITNGIEATLYNGNGTVPSNP</sequence>
<dbReference type="EMBL" id="LIYF01000028">
    <property type="protein sequence ID" value="KZK05507.1"/>
    <property type="molecule type" value="Genomic_DNA"/>
</dbReference>